<accession>A0A8D9M8E9</accession>
<protein>
    <submittedName>
        <fullName evidence="1">Uncharacterized protein</fullName>
    </submittedName>
</protein>
<dbReference type="AlphaFoldDB" id="A0A8D9M8E9"/>
<dbReference type="Gramene" id="A07p23060.2_BraZ1">
    <property type="protein sequence ID" value="A07p23060.2_BraZ1.CDS"/>
    <property type="gene ID" value="A07g23060.2_BraZ1"/>
</dbReference>
<gene>
    <name evidence="1" type="ORF">BRAPAZ1V2_A07P23060.2</name>
</gene>
<reference evidence="1 2" key="1">
    <citation type="submission" date="2021-07" db="EMBL/GenBank/DDBJ databases">
        <authorList>
            <consortium name="Genoscope - CEA"/>
            <person name="William W."/>
        </authorList>
    </citation>
    <scope>NUCLEOTIDE SEQUENCE [LARGE SCALE GENOMIC DNA]</scope>
</reference>
<evidence type="ECO:0000313" key="1">
    <source>
        <dbReference type="EMBL" id="CAG7902662.1"/>
    </source>
</evidence>
<proteinExistence type="predicted"/>
<evidence type="ECO:0000313" key="2">
    <source>
        <dbReference type="Proteomes" id="UP000694005"/>
    </source>
</evidence>
<dbReference type="EMBL" id="LS974623">
    <property type="protein sequence ID" value="CAG7902662.1"/>
    <property type="molecule type" value="Genomic_DNA"/>
</dbReference>
<name>A0A8D9M8E9_BRACM</name>
<organism evidence="1 2">
    <name type="scientific">Brassica campestris</name>
    <name type="common">Field mustard</name>
    <dbReference type="NCBI Taxonomy" id="3711"/>
    <lineage>
        <taxon>Eukaryota</taxon>
        <taxon>Viridiplantae</taxon>
        <taxon>Streptophyta</taxon>
        <taxon>Embryophyta</taxon>
        <taxon>Tracheophyta</taxon>
        <taxon>Spermatophyta</taxon>
        <taxon>Magnoliopsida</taxon>
        <taxon>eudicotyledons</taxon>
        <taxon>Gunneridae</taxon>
        <taxon>Pentapetalae</taxon>
        <taxon>rosids</taxon>
        <taxon>malvids</taxon>
        <taxon>Brassicales</taxon>
        <taxon>Brassicaceae</taxon>
        <taxon>Brassiceae</taxon>
        <taxon>Brassica</taxon>
    </lineage>
</organism>
<sequence length="200" mass="22829">MLKRFRSKPPQGSHLLCDITTFSAATGSVHRRSHLQLSSYPPSRISYGKTNPGLQLLSHCTTTADALNNIQHALRFANQDVAQAGNNHNHFDSGITYILLIQDHAVSGSDVCKCITPDVLDLEGYIIEFASYIRTRRGLRAHQKVHPFEVSNVLNLMLDDRSMNLMHKQQEKLIKFVDFDKDMRCRKQVAKTLNKRCRRR</sequence>
<dbReference type="Proteomes" id="UP000694005">
    <property type="component" value="Chromosome A07"/>
</dbReference>